<evidence type="ECO:0000313" key="2">
    <source>
        <dbReference type="EMBL" id="SDZ92242.1"/>
    </source>
</evidence>
<protein>
    <submittedName>
        <fullName evidence="2">Uncharacterized protein</fullName>
    </submittedName>
</protein>
<sequence length="77" mass="8034">MTDPRLIRFLARHGATGFFAGLAALLGLVWTDVGRIGTLMAGSEVGWLGYLMLAAGFGFTGAAVGMGVAIMNMGRDR</sequence>
<keyword evidence="1" id="KW-0472">Membrane</keyword>
<dbReference type="Proteomes" id="UP000198703">
    <property type="component" value="Unassembled WGS sequence"/>
</dbReference>
<keyword evidence="1" id="KW-1133">Transmembrane helix</keyword>
<dbReference type="AlphaFoldDB" id="A0A1H3X0U6"/>
<dbReference type="RefSeq" id="WP_093248535.1">
    <property type="nucleotide sequence ID" value="NZ_FNQM01000002.1"/>
</dbReference>
<dbReference type="STRING" id="89524.SAMN05444370_102193"/>
<reference evidence="2 3" key="1">
    <citation type="submission" date="2016-10" db="EMBL/GenBank/DDBJ databases">
        <authorList>
            <person name="de Groot N.N."/>
        </authorList>
    </citation>
    <scope>NUCLEOTIDE SEQUENCE [LARGE SCALE GENOMIC DNA]</scope>
    <source>
        <strain evidence="2 3">DSM 15345</strain>
    </source>
</reference>
<keyword evidence="1" id="KW-0812">Transmembrane</keyword>
<proteinExistence type="predicted"/>
<name>A0A1H3X0U6_9RHOB</name>
<evidence type="ECO:0000256" key="1">
    <source>
        <dbReference type="SAM" id="Phobius"/>
    </source>
</evidence>
<keyword evidence="3" id="KW-1185">Reference proteome</keyword>
<evidence type="ECO:0000313" key="3">
    <source>
        <dbReference type="Proteomes" id="UP000198703"/>
    </source>
</evidence>
<organism evidence="2 3">
    <name type="scientific">Rubrimonas cliftonensis</name>
    <dbReference type="NCBI Taxonomy" id="89524"/>
    <lineage>
        <taxon>Bacteria</taxon>
        <taxon>Pseudomonadati</taxon>
        <taxon>Pseudomonadota</taxon>
        <taxon>Alphaproteobacteria</taxon>
        <taxon>Rhodobacterales</taxon>
        <taxon>Paracoccaceae</taxon>
        <taxon>Rubrimonas</taxon>
    </lineage>
</organism>
<dbReference type="EMBL" id="FNQM01000002">
    <property type="protein sequence ID" value="SDZ92242.1"/>
    <property type="molecule type" value="Genomic_DNA"/>
</dbReference>
<feature type="transmembrane region" description="Helical" evidence="1">
    <location>
        <begin position="47"/>
        <end position="71"/>
    </location>
</feature>
<gene>
    <name evidence="2" type="ORF">SAMN05444370_102193</name>
</gene>
<accession>A0A1H3X0U6</accession>